<organism evidence="8 9">
    <name type="scientific">Exophiala xenobiotica</name>
    <dbReference type="NCBI Taxonomy" id="348802"/>
    <lineage>
        <taxon>Eukaryota</taxon>
        <taxon>Fungi</taxon>
        <taxon>Dikarya</taxon>
        <taxon>Ascomycota</taxon>
        <taxon>Pezizomycotina</taxon>
        <taxon>Eurotiomycetes</taxon>
        <taxon>Chaetothyriomycetidae</taxon>
        <taxon>Chaetothyriales</taxon>
        <taxon>Herpotrichiellaceae</taxon>
        <taxon>Exophiala</taxon>
    </lineage>
</organism>
<evidence type="ECO:0000256" key="1">
    <source>
        <dbReference type="ARBA" id="ARBA00007572"/>
    </source>
</evidence>
<feature type="compositionally biased region" description="Polar residues" evidence="6">
    <location>
        <begin position="1096"/>
        <end position="1105"/>
    </location>
</feature>
<proteinExistence type="inferred from homology"/>
<feature type="compositionally biased region" description="Low complexity" evidence="6">
    <location>
        <begin position="1189"/>
        <end position="1199"/>
    </location>
</feature>
<gene>
    <name evidence="8" type="ORF">PV05_02563</name>
</gene>
<name>A0A0D2BZZ8_9EURO</name>
<feature type="region of interest" description="Disordered" evidence="6">
    <location>
        <begin position="678"/>
        <end position="728"/>
    </location>
</feature>
<evidence type="ECO:0000313" key="9">
    <source>
        <dbReference type="Proteomes" id="UP000054342"/>
    </source>
</evidence>
<dbReference type="PANTHER" id="PTHR45997:SF2">
    <property type="entry name" value="ATP DEPENDENT DNA LIGASE DOMAIN PROTEIN (AFU_ORTHOLOGUE AFUA_5G02430)"/>
    <property type="match status" value="1"/>
</dbReference>
<dbReference type="GO" id="GO:0006297">
    <property type="term" value="P:nucleotide-excision repair, DNA gap filling"/>
    <property type="evidence" value="ECO:0007669"/>
    <property type="project" value="TreeGrafter"/>
</dbReference>
<dbReference type="InterPro" id="IPR036599">
    <property type="entry name" value="DNA_ligase_N_sf"/>
</dbReference>
<feature type="compositionally biased region" description="Basic and acidic residues" evidence="6">
    <location>
        <begin position="1468"/>
        <end position="1480"/>
    </location>
</feature>
<dbReference type="GO" id="GO:0005524">
    <property type="term" value="F:ATP binding"/>
    <property type="evidence" value="ECO:0007669"/>
    <property type="project" value="UniProtKB-KW"/>
</dbReference>
<protein>
    <recommendedName>
        <fullName evidence="7">ATP-dependent DNA ligase family profile domain-containing protein</fullName>
    </recommendedName>
</protein>
<keyword evidence="9" id="KW-1185">Reference proteome</keyword>
<keyword evidence="2" id="KW-0436">Ligase</keyword>
<dbReference type="GeneID" id="25324471"/>
<dbReference type="SUPFAM" id="SSF56091">
    <property type="entry name" value="DNA ligase/mRNA capping enzyme, catalytic domain"/>
    <property type="match status" value="1"/>
</dbReference>
<dbReference type="InterPro" id="IPR012308">
    <property type="entry name" value="DNA_ligase_ATP-dep_N"/>
</dbReference>
<feature type="compositionally biased region" description="Polar residues" evidence="6">
    <location>
        <begin position="921"/>
        <end position="937"/>
    </location>
</feature>
<dbReference type="Gene3D" id="3.30.470.30">
    <property type="entry name" value="DNA ligase/mRNA capping enzyme"/>
    <property type="match status" value="1"/>
</dbReference>
<evidence type="ECO:0000256" key="3">
    <source>
        <dbReference type="ARBA" id="ARBA00022741"/>
    </source>
</evidence>
<dbReference type="PROSITE" id="PS50160">
    <property type="entry name" value="DNA_LIGASE_A3"/>
    <property type="match status" value="1"/>
</dbReference>
<feature type="domain" description="ATP-dependent DNA ligase family profile" evidence="7">
    <location>
        <begin position="386"/>
        <end position="531"/>
    </location>
</feature>
<feature type="region of interest" description="Disordered" evidence="6">
    <location>
        <begin position="1443"/>
        <end position="1482"/>
    </location>
</feature>
<keyword evidence="3" id="KW-0547">Nucleotide-binding</keyword>
<dbReference type="EMBL" id="KN847318">
    <property type="protein sequence ID" value="KIW58011.1"/>
    <property type="molecule type" value="Genomic_DNA"/>
</dbReference>
<dbReference type="InterPro" id="IPR029710">
    <property type="entry name" value="LIG4"/>
</dbReference>
<dbReference type="RefSeq" id="XP_013318595.1">
    <property type="nucleotide sequence ID" value="XM_013463141.1"/>
</dbReference>
<feature type="compositionally biased region" description="Polar residues" evidence="6">
    <location>
        <begin position="705"/>
        <end position="715"/>
    </location>
</feature>
<feature type="compositionally biased region" description="Polar residues" evidence="6">
    <location>
        <begin position="1127"/>
        <end position="1136"/>
    </location>
</feature>
<evidence type="ECO:0000256" key="5">
    <source>
        <dbReference type="ARBA" id="ARBA00023242"/>
    </source>
</evidence>
<dbReference type="Pfam" id="PF01068">
    <property type="entry name" value="DNA_ligase_A_M"/>
    <property type="match status" value="1"/>
</dbReference>
<dbReference type="Gene3D" id="3.30.1490.70">
    <property type="match status" value="1"/>
</dbReference>
<feature type="compositionally biased region" description="Basic residues" evidence="6">
    <location>
        <begin position="879"/>
        <end position="891"/>
    </location>
</feature>
<feature type="compositionally biased region" description="Polar residues" evidence="6">
    <location>
        <begin position="686"/>
        <end position="698"/>
    </location>
</feature>
<sequence length="1495" mass="165912">MAPEGFKFERLCELFDKLDGARKEKVLTSNRNVDLDHKYTTTWFNKYGREIARHGPSAVAFLSCILPERLPQRTYGMREVRLVKVLARIWNLPNRCIKPLQEWKTAKIDFATVVEQVMAEFDVYVAPESPVTLEEIDHAFLQLAANSGYSSPEISKQQNSSHSHDILFPIVRRLRSHQLKWLVRMMLKDYSPIQIPERTVLRCFHFLLPELLAVQNSIDAAVAVLGHTQLKSLPPSPEPDYVPVLLGLCAQYLAPKLGNMITRTPYVKARSIKHCCHEVRGRSMSVERKYDGEYCQIHIDLSDARDPIKIFSKSGKDSTNDRVRLHGAVKAGLRIGEPECAFSKNCIVEGELLVYSRSKKDILPFHTIRKHVMHGGRFLGVAEDSPRKPDEQLMFVFYDVLLLDDEALTNKPQCQRRKQLERIVRYIEGEAELGYQRTINFGTTHAKEELRNFFVHAINQRWEGFVLKGCNDPYFSWDKSKSVIKLKKDYIKGCGDTVDLCIIGGRRDQTVVEELGMGSLSWTTFYIACLENKEEVRRFDATPIFRVLDTVSPPGISKDEIRHLNAHGKYLEVPFASSTDHLDMRTEQTEMPMPSELFKKPFVVEVMGAGYERPQNARYFVPRFPRVSIKLHTDRSILETSSFEELQEQAKKSMEVAWDQEEQDEVDWVQRLIAADGKNAPHESDAQSTPSRAQTTPRSLGGGHSQSTASPSLHSRGQIDQYPSHDNATPSIMHRAVIVNPQSVSNASPTPQTPGALVDHYLRTADAPCQKRDQQVVPLDSVSTSIVNPESVSTATPTPGAIFDQRFHTNVTPCRSSPVFIVIEDTPSTASPSRSTHCALSPLGRPIDRLDASGKNGNQNLVAAEQSIAGREAMNAGHSKAKSPIKSTSKRKVADTTVVREAGPNRNRQRMWAPADDRDNTASQAASKRGLTDTTFATDAVPTTKRQRTSAPADSNGSATSKDVSKLTLLAETVSSSRQQKTFTSPIDESLAGASGPIRTATFVHMRKPPMPATTSTTNVQSSTYFRAVPLMSDFETPVPARPVQPQSSLPRSSNRLPPFEPAAVFRTPTKPTAKTKLVSHLVNVMPPRRERHPLSQVSTLSSQRGLKKLPVDLTEAEASNKENSSRTESLIQSGRGSARDVSKRKALAQKISGSRRGPNPPGGDHSSRLSKRGNLQPENTQFPRKPPNSSAHGNAGSGSCDDTIYKLDLSVDDFAKKVLSAYCIPIEEEKSRLSIVMTESAGLKQPLVESLLFVRLVDHSRPAETSRDIQQVGRRVLELRRELMGRLARQLTHERAISSTGKQQKLVMFYDKGARPFLPAEDSTCKCDGLKTCQSCLKLLDPVLRLHFVGALVFASCGDICSPLTREKGATTLHDAPEQPAPGQENQDDNPLVADVVWDWQEAINILPKLLNKGSFYCGDDPRLRSTVHLAEGILGIAGISGRRSKQTSGSESEEKSGRQRGGISGREGDGISRRKDEGISGGTLSWTAILNLG</sequence>
<dbReference type="InterPro" id="IPR012310">
    <property type="entry name" value="DNA_ligase_ATP-dep_cent"/>
</dbReference>
<dbReference type="Gene3D" id="2.40.50.140">
    <property type="entry name" value="Nucleic acid-binding proteins"/>
    <property type="match status" value="1"/>
</dbReference>
<accession>A0A0D2BZZ8</accession>
<dbReference type="GO" id="GO:0003677">
    <property type="term" value="F:DNA binding"/>
    <property type="evidence" value="ECO:0007669"/>
    <property type="project" value="InterPro"/>
</dbReference>
<dbReference type="InterPro" id="IPR012340">
    <property type="entry name" value="NA-bd_OB-fold"/>
</dbReference>
<dbReference type="PANTHER" id="PTHR45997">
    <property type="entry name" value="DNA LIGASE 4"/>
    <property type="match status" value="1"/>
</dbReference>
<feature type="compositionally biased region" description="Low complexity" evidence="6">
    <location>
        <begin position="1045"/>
        <end position="1058"/>
    </location>
</feature>
<dbReference type="GO" id="GO:0006310">
    <property type="term" value="P:DNA recombination"/>
    <property type="evidence" value="ECO:0007669"/>
    <property type="project" value="InterPro"/>
</dbReference>
<evidence type="ECO:0000256" key="6">
    <source>
        <dbReference type="SAM" id="MobiDB-lite"/>
    </source>
</evidence>
<evidence type="ECO:0000256" key="2">
    <source>
        <dbReference type="ARBA" id="ARBA00022598"/>
    </source>
</evidence>
<reference evidence="8 9" key="1">
    <citation type="submission" date="2015-01" db="EMBL/GenBank/DDBJ databases">
        <title>The Genome Sequence of Exophiala xenobiotica CBS118157.</title>
        <authorList>
            <consortium name="The Broad Institute Genomics Platform"/>
            <person name="Cuomo C."/>
            <person name="de Hoog S."/>
            <person name="Gorbushina A."/>
            <person name="Stielow B."/>
            <person name="Teixiera M."/>
            <person name="Abouelleil A."/>
            <person name="Chapman S.B."/>
            <person name="Priest M."/>
            <person name="Young S.K."/>
            <person name="Wortman J."/>
            <person name="Nusbaum C."/>
            <person name="Birren B."/>
        </authorList>
    </citation>
    <scope>NUCLEOTIDE SEQUENCE [LARGE SCALE GENOMIC DNA]</scope>
    <source>
        <strain evidence="8 9">CBS 118157</strain>
    </source>
</reference>
<dbReference type="Gene3D" id="1.10.3260.10">
    <property type="entry name" value="DNA ligase, ATP-dependent, N-terminal domain"/>
    <property type="match status" value="1"/>
</dbReference>
<dbReference type="GO" id="GO:0006303">
    <property type="term" value="P:double-strand break repair via nonhomologous end joining"/>
    <property type="evidence" value="ECO:0007669"/>
    <property type="project" value="TreeGrafter"/>
</dbReference>
<feature type="compositionally biased region" description="Polar residues" evidence="6">
    <location>
        <begin position="949"/>
        <end position="962"/>
    </location>
</feature>
<evidence type="ECO:0000256" key="4">
    <source>
        <dbReference type="ARBA" id="ARBA00022840"/>
    </source>
</evidence>
<feature type="region of interest" description="Disordered" evidence="6">
    <location>
        <begin position="1040"/>
        <end position="1199"/>
    </location>
</feature>
<dbReference type="OrthoDB" id="2160351at2759"/>
<dbReference type="STRING" id="348802.A0A0D2BZZ8"/>
<dbReference type="Proteomes" id="UP000054342">
    <property type="component" value="Unassembled WGS sequence"/>
</dbReference>
<evidence type="ECO:0000313" key="8">
    <source>
        <dbReference type="EMBL" id="KIW58011.1"/>
    </source>
</evidence>
<dbReference type="GO" id="GO:0003910">
    <property type="term" value="F:DNA ligase (ATP) activity"/>
    <property type="evidence" value="ECO:0007669"/>
    <property type="project" value="InterPro"/>
</dbReference>
<comment type="similarity">
    <text evidence="1">Belongs to the ATP-dependent DNA ligase family.</text>
</comment>
<dbReference type="Pfam" id="PF04675">
    <property type="entry name" value="DNA_ligase_A_N"/>
    <property type="match status" value="1"/>
</dbReference>
<dbReference type="HOGENOM" id="CLU_004299_0_0_1"/>
<keyword evidence="4" id="KW-0067">ATP-binding</keyword>
<evidence type="ECO:0000259" key="7">
    <source>
        <dbReference type="PROSITE" id="PS50160"/>
    </source>
</evidence>
<dbReference type="GO" id="GO:0032807">
    <property type="term" value="C:DNA ligase IV complex"/>
    <property type="evidence" value="ECO:0007669"/>
    <property type="project" value="TreeGrafter"/>
</dbReference>
<keyword evidence="5" id="KW-0539">Nucleus</keyword>
<feature type="region of interest" description="Disordered" evidence="6">
    <location>
        <begin position="872"/>
        <end position="963"/>
    </location>
</feature>